<organism evidence="1 2">
    <name type="scientific">Panagrolaimus sp. PS1159</name>
    <dbReference type="NCBI Taxonomy" id="55785"/>
    <lineage>
        <taxon>Eukaryota</taxon>
        <taxon>Metazoa</taxon>
        <taxon>Ecdysozoa</taxon>
        <taxon>Nematoda</taxon>
        <taxon>Chromadorea</taxon>
        <taxon>Rhabditida</taxon>
        <taxon>Tylenchina</taxon>
        <taxon>Panagrolaimomorpha</taxon>
        <taxon>Panagrolaimoidea</taxon>
        <taxon>Panagrolaimidae</taxon>
        <taxon>Panagrolaimus</taxon>
    </lineage>
</organism>
<evidence type="ECO:0000313" key="2">
    <source>
        <dbReference type="WBParaSite" id="PS1159_v2.g8029.t1"/>
    </source>
</evidence>
<protein>
    <submittedName>
        <fullName evidence="2">Uncharacterized protein</fullName>
    </submittedName>
</protein>
<dbReference type="Proteomes" id="UP000887580">
    <property type="component" value="Unplaced"/>
</dbReference>
<proteinExistence type="predicted"/>
<reference evidence="2" key="1">
    <citation type="submission" date="2022-11" db="UniProtKB">
        <authorList>
            <consortium name="WormBaseParasite"/>
        </authorList>
    </citation>
    <scope>IDENTIFICATION</scope>
</reference>
<evidence type="ECO:0000313" key="1">
    <source>
        <dbReference type="Proteomes" id="UP000887580"/>
    </source>
</evidence>
<dbReference type="WBParaSite" id="PS1159_v2.g8029.t1">
    <property type="protein sequence ID" value="PS1159_v2.g8029.t1"/>
    <property type="gene ID" value="PS1159_v2.g8029"/>
</dbReference>
<sequence length="147" mass="17100">MEPKQGIVWHLNTHEIKRHRQKRFIKKNNEDKVIGLAKQCGYSCTFRLKSDFINPLSDIINDEKELKVFFERWQQVAKPISKKNRDIRNGQVIPLIQYMDNDEETHARLSKVSPNCLYTASVDGTNEKGIVNLCEKHGGLELKVFFA</sequence>
<accession>A0AC35GS70</accession>
<name>A0AC35GS70_9BILA</name>